<protein>
    <submittedName>
        <fullName evidence="1">Uncharacterized protein</fullName>
    </submittedName>
</protein>
<reference evidence="1 2" key="1">
    <citation type="journal article" date="2014" name="Genome Biol. Evol.">
        <title>The genome of the myxosporean Thelohanellus kitauei shows adaptations to nutrient acquisition within its fish host.</title>
        <authorList>
            <person name="Yang Y."/>
            <person name="Xiong J."/>
            <person name="Zhou Z."/>
            <person name="Huo F."/>
            <person name="Miao W."/>
            <person name="Ran C."/>
            <person name="Liu Y."/>
            <person name="Zhang J."/>
            <person name="Feng J."/>
            <person name="Wang M."/>
            <person name="Wang M."/>
            <person name="Wang L."/>
            <person name="Yao B."/>
        </authorList>
    </citation>
    <scope>NUCLEOTIDE SEQUENCE [LARGE SCALE GENOMIC DNA]</scope>
    <source>
        <strain evidence="1">Wuqing</strain>
    </source>
</reference>
<gene>
    <name evidence="1" type="ORF">RF11_10943</name>
</gene>
<evidence type="ECO:0000313" key="1">
    <source>
        <dbReference type="EMBL" id="KII64275.1"/>
    </source>
</evidence>
<proteinExistence type="predicted"/>
<dbReference type="EMBL" id="JWZT01004359">
    <property type="protein sequence ID" value="KII64275.1"/>
    <property type="molecule type" value="Genomic_DNA"/>
</dbReference>
<name>A0A0C2MIU7_THEKT</name>
<dbReference type="AlphaFoldDB" id="A0A0C2MIU7"/>
<comment type="caution">
    <text evidence="1">The sequence shown here is derived from an EMBL/GenBank/DDBJ whole genome shotgun (WGS) entry which is preliminary data.</text>
</comment>
<keyword evidence="2" id="KW-1185">Reference proteome</keyword>
<organism evidence="1 2">
    <name type="scientific">Thelohanellus kitauei</name>
    <name type="common">Myxosporean</name>
    <dbReference type="NCBI Taxonomy" id="669202"/>
    <lineage>
        <taxon>Eukaryota</taxon>
        <taxon>Metazoa</taxon>
        <taxon>Cnidaria</taxon>
        <taxon>Myxozoa</taxon>
        <taxon>Myxosporea</taxon>
        <taxon>Bivalvulida</taxon>
        <taxon>Platysporina</taxon>
        <taxon>Myxobolidae</taxon>
        <taxon>Thelohanellus</taxon>
    </lineage>
</organism>
<dbReference type="Proteomes" id="UP000031668">
    <property type="component" value="Unassembled WGS sequence"/>
</dbReference>
<evidence type="ECO:0000313" key="2">
    <source>
        <dbReference type="Proteomes" id="UP000031668"/>
    </source>
</evidence>
<accession>A0A0C2MIU7</accession>
<sequence length="148" mass="16610">MQLVMRAILELLRKFILSQFNEPKFRFRSLISASVGTMLNCQPRLHLSQSCFSSMSTTCDYTAAVDVCLKGSKDRCVHPSPSEESRTVTKYPEGKWAFKIRSGACSLVWLARGADYSHSQLCVGRSLRACFQGTGHPLDSEKRIWASL</sequence>